<name>M5EX86_9HYPH</name>
<keyword evidence="2" id="KW-1185">Reference proteome</keyword>
<sequence>MSIFLSMPSAPSAQACQQSADVDVLPKKLHPKLGYGKKKSRFRELNLANA</sequence>
<evidence type="ECO:0000313" key="2">
    <source>
        <dbReference type="Proteomes" id="UP000012062"/>
    </source>
</evidence>
<proteinExistence type="predicted"/>
<dbReference type="Proteomes" id="UP000012062">
    <property type="component" value="Unassembled WGS sequence"/>
</dbReference>
<dbReference type="STRING" id="1297569.MESS2_1240014"/>
<gene>
    <name evidence="1" type="ORF">MESS2_1240014</name>
</gene>
<accession>M5EX86</accession>
<protein>
    <submittedName>
        <fullName evidence="1">Uncharacterized protein</fullName>
    </submittedName>
</protein>
<comment type="caution">
    <text evidence="1">The sequence shown here is derived from an EMBL/GenBank/DDBJ whole genome shotgun (WGS) entry which is preliminary data.</text>
</comment>
<dbReference type="AlphaFoldDB" id="M5EX86"/>
<evidence type="ECO:0000313" key="1">
    <source>
        <dbReference type="EMBL" id="CCV04236.1"/>
    </source>
</evidence>
<organism evidence="1 2">
    <name type="scientific">Mesorhizobium metallidurans STM 2683</name>
    <dbReference type="NCBI Taxonomy" id="1297569"/>
    <lineage>
        <taxon>Bacteria</taxon>
        <taxon>Pseudomonadati</taxon>
        <taxon>Pseudomonadota</taxon>
        <taxon>Alphaproteobacteria</taxon>
        <taxon>Hyphomicrobiales</taxon>
        <taxon>Phyllobacteriaceae</taxon>
        <taxon>Mesorhizobium</taxon>
    </lineage>
</organism>
<reference evidence="1 2" key="1">
    <citation type="submission" date="2013-02" db="EMBL/GenBank/DDBJ databases">
        <authorList>
            <person name="Genoscope - CEA"/>
        </authorList>
    </citation>
    <scope>NUCLEOTIDE SEQUENCE [LARGE SCALE GENOMIC DNA]</scope>
    <source>
        <strain evidence="1 2">STM 2683</strain>
    </source>
</reference>
<dbReference type="EMBL" id="CAUM01000029">
    <property type="protein sequence ID" value="CCV04236.1"/>
    <property type="molecule type" value="Genomic_DNA"/>
</dbReference>